<evidence type="ECO:0000256" key="2">
    <source>
        <dbReference type="ARBA" id="ARBA00022448"/>
    </source>
</evidence>
<reference evidence="10" key="1">
    <citation type="submission" date="2016-10" db="EMBL/GenBank/DDBJ databases">
        <authorList>
            <person name="Varghese N."/>
            <person name="Submissions S."/>
        </authorList>
    </citation>
    <scope>NUCLEOTIDE SEQUENCE [LARGE SCALE GENOMIC DNA]</scope>
    <source>
        <strain evidence="10">DSM 21620</strain>
    </source>
</reference>
<evidence type="ECO:0000256" key="3">
    <source>
        <dbReference type="ARBA" id="ARBA00022475"/>
    </source>
</evidence>
<keyword evidence="5 8" id="KW-1133">Transmembrane helix</keyword>
<dbReference type="STRING" id="361279.SAMN05421663_1084"/>
<proteinExistence type="inferred from homology"/>
<evidence type="ECO:0000256" key="4">
    <source>
        <dbReference type="ARBA" id="ARBA00022692"/>
    </source>
</evidence>
<dbReference type="EMBL" id="FMZB01000008">
    <property type="protein sequence ID" value="SDD22831.1"/>
    <property type="molecule type" value="Genomic_DNA"/>
</dbReference>
<keyword evidence="4 7" id="KW-0812">Transmembrane</keyword>
<evidence type="ECO:0000256" key="1">
    <source>
        <dbReference type="ARBA" id="ARBA00004651"/>
    </source>
</evidence>
<feature type="transmembrane region" description="Helical" evidence="8">
    <location>
        <begin position="60"/>
        <end position="79"/>
    </location>
</feature>
<evidence type="ECO:0000313" key="9">
    <source>
        <dbReference type="EMBL" id="SDD22831.1"/>
    </source>
</evidence>
<evidence type="ECO:0000256" key="6">
    <source>
        <dbReference type="ARBA" id="ARBA00023136"/>
    </source>
</evidence>
<dbReference type="Pfam" id="PF00893">
    <property type="entry name" value="Multi_Drug_Res"/>
    <property type="match status" value="1"/>
</dbReference>
<feature type="transmembrane region" description="Helical" evidence="8">
    <location>
        <begin position="27"/>
        <end position="48"/>
    </location>
</feature>
<comment type="subcellular location">
    <subcellularLocation>
        <location evidence="1 7">Cell membrane</location>
        <topology evidence="1 7">Multi-pass membrane protein</topology>
    </subcellularLocation>
</comment>
<organism evidence="9 10">
    <name type="scientific">Terribacillus halophilus</name>
    <dbReference type="NCBI Taxonomy" id="361279"/>
    <lineage>
        <taxon>Bacteria</taxon>
        <taxon>Bacillati</taxon>
        <taxon>Bacillota</taxon>
        <taxon>Bacilli</taxon>
        <taxon>Bacillales</taxon>
        <taxon>Bacillaceae</taxon>
        <taxon>Terribacillus</taxon>
    </lineage>
</organism>
<dbReference type="PANTHER" id="PTHR30561:SF1">
    <property type="entry name" value="MULTIDRUG TRANSPORTER EMRE"/>
    <property type="match status" value="1"/>
</dbReference>
<protein>
    <submittedName>
        <fullName evidence="9">Small multidrug resistance pump/multidrug resistance protein EbrB</fullName>
    </submittedName>
</protein>
<evidence type="ECO:0000256" key="5">
    <source>
        <dbReference type="ARBA" id="ARBA00022989"/>
    </source>
</evidence>
<dbReference type="Proteomes" id="UP000198666">
    <property type="component" value="Unassembled WGS sequence"/>
</dbReference>
<keyword evidence="3" id="KW-1003">Cell membrane</keyword>
<feature type="transmembrane region" description="Helical" evidence="8">
    <location>
        <begin position="85"/>
        <end position="103"/>
    </location>
</feature>
<keyword evidence="6 8" id="KW-0472">Membrane</keyword>
<dbReference type="GO" id="GO:0022857">
    <property type="term" value="F:transmembrane transporter activity"/>
    <property type="evidence" value="ECO:0007669"/>
    <property type="project" value="InterPro"/>
</dbReference>
<dbReference type="InterPro" id="IPR000390">
    <property type="entry name" value="Small_drug/metabolite_transptr"/>
</dbReference>
<dbReference type="AlphaFoldDB" id="A0A1G6T1G3"/>
<dbReference type="FunFam" id="1.10.3730.20:FF:000001">
    <property type="entry name" value="Quaternary ammonium compound resistance transporter SugE"/>
    <property type="match status" value="1"/>
</dbReference>
<sequence>MKEIMLLIIAIFLEVIASTALKISNGFSILLPSIFVVVGYLGSFYLLGLTLKRLPLSVTYASWAGGGTALTALVGIVLFDESAEVLKFLGLALAIAGLILLNTQNKASSETESL</sequence>
<dbReference type="OrthoDB" id="21828at2"/>
<evidence type="ECO:0000256" key="7">
    <source>
        <dbReference type="RuleBase" id="RU003942"/>
    </source>
</evidence>
<evidence type="ECO:0000313" key="10">
    <source>
        <dbReference type="Proteomes" id="UP000198666"/>
    </source>
</evidence>
<dbReference type="InterPro" id="IPR037185">
    <property type="entry name" value="EmrE-like"/>
</dbReference>
<evidence type="ECO:0000256" key="8">
    <source>
        <dbReference type="SAM" id="Phobius"/>
    </source>
</evidence>
<keyword evidence="10" id="KW-1185">Reference proteome</keyword>
<dbReference type="SUPFAM" id="SSF103481">
    <property type="entry name" value="Multidrug resistance efflux transporter EmrE"/>
    <property type="match status" value="1"/>
</dbReference>
<comment type="similarity">
    <text evidence="7">Belongs to the drug/metabolite transporter (DMT) superfamily. Small multidrug resistance (SMR) (TC 2.A.7.1) family.</text>
</comment>
<dbReference type="Gene3D" id="1.10.3730.20">
    <property type="match status" value="1"/>
</dbReference>
<dbReference type="GO" id="GO:0005886">
    <property type="term" value="C:plasma membrane"/>
    <property type="evidence" value="ECO:0007669"/>
    <property type="project" value="UniProtKB-SubCell"/>
</dbReference>
<name>A0A1G6T1G3_9BACI</name>
<dbReference type="PANTHER" id="PTHR30561">
    <property type="entry name" value="SMR FAMILY PROTON-DEPENDENT DRUG EFFLUX TRANSPORTER SUGE"/>
    <property type="match status" value="1"/>
</dbReference>
<accession>A0A1G6T1G3</accession>
<dbReference type="RefSeq" id="WP_093727858.1">
    <property type="nucleotide sequence ID" value="NZ_FMZB01000008.1"/>
</dbReference>
<keyword evidence="2" id="KW-0813">Transport</keyword>
<dbReference type="InterPro" id="IPR045324">
    <property type="entry name" value="Small_multidrug_res"/>
</dbReference>
<gene>
    <name evidence="9" type="ORF">SAMN05421663_1084</name>
</gene>